<dbReference type="InterPro" id="IPR000172">
    <property type="entry name" value="GMC_OxRdtase_N"/>
</dbReference>
<dbReference type="InterPro" id="IPR036188">
    <property type="entry name" value="FAD/NAD-bd_sf"/>
</dbReference>
<feature type="domain" description="Glucose-methanol-choline oxidoreductase N-terminal" evidence="4">
    <location>
        <begin position="45"/>
        <end position="351"/>
    </location>
</feature>
<evidence type="ECO:0000259" key="4">
    <source>
        <dbReference type="Pfam" id="PF00732"/>
    </source>
</evidence>
<dbReference type="SUPFAM" id="SSF54373">
    <property type="entry name" value="FAD-linked reductases, C-terminal domain"/>
    <property type="match status" value="1"/>
</dbReference>
<dbReference type="SUPFAM" id="SSF51905">
    <property type="entry name" value="FAD/NAD(P)-binding domain"/>
    <property type="match status" value="1"/>
</dbReference>
<dbReference type="PIRSF" id="PIRSF000137">
    <property type="entry name" value="Alcohol_oxidase"/>
    <property type="match status" value="1"/>
</dbReference>
<keyword evidence="2" id="KW-0274">FAD</keyword>
<evidence type="ECO:0000256" key="2">
    <source>
        <dbReference type="PIRSR" id="PIRSR000137-2"/>
    </source>
</evidence>
<accession>A0AAE0M7S0</accession>
<dbReference type="Pfam" id="PF00732">
    <property type="entry name" value="GMC_oxred_N"/>
    <property type="match status" value="1"/>
</dbReference>
<evidence type="ECO:0000256" key="1">
    <source>
        <dbReference type="ARBA" id="ARBA00010790"/>
    </source>
</evidence>
<protein>
    <recommendedName>
        <fullName evidence="8">GMC oxidoreductase</fullName>
    </recommendedName>
</protein>
<feature type="signal peptide" evidence="3">
    <location>
        <begin position="1"/>
        <end position="24"/>
    </location>
</feature>
<feature type="binding site" evidence="2">
    <location>
        <position position="273"/>
    </location>
    <ligand>
        <name>FAD</name>
        <dbReference type="ChEBI" id="CHEBI:57692"/>
    </ligand>
</feature>
<dbReference type="GO" id="GO:0016614">
    <property type="term" value="F:oxidoreductase activity, acting on CH-OH group of donors"/>
    <property type="evidence" value="ECO:0007669"/>
    <property type="project" value="InterPro"/>
</dbReference>
<name>A0AAE0M7S0_9PEZI</name>
<comment type="cofactor">
    <cofactor evidence="2">
        <name>FAD</name>
        <dbReference type="ChEBI" id="CHEBI:57692"/>
    </cofactor>
</comment>
<sequence>MPLRGPWAILALLLSPTVLLGTVAQPRLVPRHATVVDRQTVNSNYTFIIAGGGIAGLTLADRLTEDSSVTVLVLEAGPFDQGQDGILIPGAFAPYLYFWPNLVTVPQVGLNDRSFPAICAQVVGGGSTINAMVFLRGATVDYDGWESLGNPRHSWDDLFPYFLKSENFTRPSASFAKAGNISWDEAVRAHKGPVKYSYPNYFYPGSANWWNAAKSVGLEPVKDPNAPNSKNGIFWFPTVLDVPSMTRSYARRNHYDKVITSRPNYHVLASNTVSKILFRNKQAIGVSYLPTAGGTASSVYASKEVILAAGGLHTPQILQLSGIGPKKLLEKLSIPVVADLPGVGQNLQDQPTLEVPYNFSANVIPNPGTFLTNATYNAEQRAFYDAHQPSAYSIIATLSTNIARVSLQQATAAYKQMVAQARARNPADSLPTDVDATVLEGYKAQRKLILQQFESGSAAIGNLHWGTADSALIYLLKPLSRGSVNINSTDPLAPVVIDYRTATDPADLQVYTALFRKNRQIFAARNMQVLGPTEASPFGAQLTTDAQIATVMRNQVNPSNSHQCCTAAMMPRKLGGVVSSEHEVYGVKGLRVADISFWPTEVSGAPTATMYASAELLADMIKKEYCLDDYC</sequence>
<dbReference type="PANTHER" id="PTHR11552:SF115">
    <property type="entry name" value="DEHYDROGENASE XPTC-RELATED"/>
    <property type="match status" value="1"/>
</dbReference>
<keyword evidence="7" id="KW-1185">Reference proteome</keyword>
<dbReference type="Proteomes" id="UP001283341">
    <property type="component" value="Unassembled WGS sequence"/>
</dbReference>
<dbReference type="InterPro" id="IPR012132">
    <property type="entry name" value="GMC_OxRdtase"/>
</dbReference>
<evidence type="ECO:0000256" key="3">
    <source>
        <dbReference type="SAM" id="SignalP"/>
    </source>
</evidence>
<keyword evidence="3" id="KW-0732">Signal</keyword>
<reference evidence="6" key="1">
    <citation type="journal article" date="2023" name="Mol. Phylogenet. Evol.">
        <title>Genome-scale phylogeny and comparative genomics of the fungal order Sordariales.</title>
        <authorList>
            <person name="Hensen N."/>
            <person name="Bonometti L."/>
            <person name="Westerberg I."/>
            <person name="Brannstrom I.O."/>
            <person name="Guillou S."/>
            <person name="Cros-Aarteil S."/>
            <person name="Calhoun S."/>
            <person name="Haridas S."/>
            <person name="Kuo A."/>
            <person name="Mondo S."/>
            <person name="Pangilinan J."/>
            <person name="Riley R."/>
            <person name="LaButti K."/>
            <person name="Andreopoulos B."/>
            <person name="Lipzen A."/>
            <person name="Chen C."/>
            <person name="Yan M."/>
            <person name="Daum C."/>
            <person name="Ng V."/>
            <person name="Clum A."/>
            <person name="Steindorff A."/>
            <person name="Ohm R.A."/>
            <person name="Martin F."/>
            <person name="Silar P."/>
            <person name="Natvig D.O."/>
            <person name="Lalanne C."/>
            <person name="Gautier V."/>
            <person name="Ament-Velasquez S.L."/>
            <person name="Kruys A."/>
            <person name="Hutchinson M.I."/>
            <person name="Powell A.J."/>
            <person name="Barry K."/>
            <person name="Miller A.N."/>
            <person name="Grigoriev I.V."/>
            <person name="Debuchy R."/>
            <person name="Gladieux P."/>
            <person name="Hiltunen Thoren M."/>
            <person name="Johannesson H."/>
        </authorList>
    </citation>
    <scope>NUCLEOTIDE SEQUENCE</scope>
    <source>
        <strain evidence="6">CBS 118394</strain>
    </source>
</reference>
<dbReference type="GO" id="GO:0044550">
    <property type="term" value="P:secondary metabolite biosynthetic process"/>
    <property type="evidence" value="ECO:0007669"/>
    <property type="project" value="TreeGrafter"/>
</dbReference>
<proteinExistence type="inferred from homology"/>
<evidence type="ECO:0008006" key="8">
    <source>
        <dbReference type="Google" id="ProtNLM"/>
    </source>
</evidence>
<organism evidence="6 7">
    <name type="scientific">Apodospora peruviana</name>
    <dbReference type="NCBI Taxonomy" id="516989"/>
    <lineage>
        <taxon>Eukaryota</taxon>
        <taxon>Fungi</taxon>
        <taxon>Dikarya</taxon>
        <taxon>Ascomycota</taxon>
        <taxon>Pezizomycotina</taxon>
        <taxon>Sordariomycetes</taxon>
        <taxon>Sordariomycetidae</taxon>
        <taxon>Sordariales</taxon>
        <taxon>Lasiosphaeriaceae</taxon>
        <taxon>Apodospora</taxon>
    </lineage>
</organism>
<dbReference type="AlphaFoldDB" id="A0AAE0M7S0"/>
<dbReference type="Gene3D" id="3.50.50.60">
    <property type="entry name" value="FAD/NAD(P)-binding domain"/>
    <property type="match status" value="1"/>
</dbReference>
<dbReference type="Pfam" id="PF05199">
    <property type="entry name" value="GMC_oxred_C"/>
    <property type="match status" value="1"/>
</dbReference>
<dbReference type="PANTHER" id="PTHR11552">
    <property type="entry name" value="GLUCOSE-METHANOL-CHOLINE GMC OXIDOREDUCTASE"/>
    <property type="match status" value="1"/>
</dbReference>
<evidence type="ECO:0000259" key="5">
    <source>
        <dbReference type="Pfam" id="PF05199"/>
    </source>
</evidence>
<keyword evidence="2" id="KW-0285">Flavoprotein</keyword>
<reference evidence="6" key="2">
    <citation type="submission" date="2023-06" db="EMBL/GenBank/DDBJ databases">
        <authorList>
            <consortium name="Lawrence Berkeley National Laboratory"/>
            <person name="Haridas S."/>
            <person name="Hensen N."/>
            <person name="Bonometti L."/>
            <person name="Westerberg I."/>
            <person name="Brannstrom I.O."/>
            <person name="Guillou S."/>
            <person name="Cros-Aarteil S."/>
            <person name="Calhoun S."/>
            <person name="Kuo A."/>
            <person name="Mondo S."/>
            <person name="Pangilinan J."/>
            <person name="Riley R."/>
            <person name="Labutti K."/>
            <person name="Andreopoulos B."/>
            <person name="Lipzen A."/>
            <person name="Chen C."/>
            <person name="Yanf M."/>
            <person name="Daum C."/>
            <person name="Ng V."/>
            <person name="Clum A."/>
            <person name="Steindorff A."/>
            <person name="Ohm R."/>
            <person name="Martin F."/>
            <person name="Silar P."/>
            <person name="Natvig D."/>
            <person name="Lalanne C."/>
            <person name="Gautier V."/>
            <person name="Ament-Velasquez S.L."/>
            <person name="Kruys A."/>
            <person name="Hutchinson M.I."/>
            <person name="Powell A.J."/>
            <person name="Barry K."/>
            <person name="Miller A.N."/>
            <person name="Grigoriev I.V."/>
            <person name="Debuchy R."/>
            <person name="Gladieux P."/>
            <person name="Thoren M.H."/>
            <person name="Johannesson H."/>
        </authorList>
    </citation>
    <scope>NUCLEOTIDE SEQUENCE</scope>
    <source>
        <strain evidence="6">CBS 118394</strain>
    </source>
</reference>
<feature type="chain" id="PRO_5042177904" description="GMC oxidoreductase" evidence="3">
    <location>
        <begin position="25"/>
        <end position="631"/>
    </location>
</feature>
<feature type="binding site" evidence="2">
    <location>
        <position position="122"/>
    </location>
    <ligand>
        <name>FAD</name>
        <dbReference type="ChEBI" id="CHEBI:57692"/>
    </ligand>
</feature>
<evidence type="ECO:0000313" key="7">
    <source>
        <dbReference type="Proteomes" id="UP001283341"/>
    </source>
</evidence>
<dbReference type="InterPro" id="IPR007867">
    <property type="entry name" value="GMC_OxRtase_C"/>
</dbReference>
<feature type="domain" description="Glucose-methanol-choline oxidoreductase C-terminal" evidence="5">
    <location>
        <begin position="478"/>
        <end position="614"/>
    </location>
</feature>
<dbReference type="Gene3D" id="3.30.560.10">
    <property type="entry name" value="Glucose Oxidase, domain 3"/>
    <property type="match status" value="1"/>
</dbReference>
<dbReference type="GO" id="GO:0050660">
    <property type="term" value="F:flavin adenine dinucleotide binding"/>
    <property type="evidence" value="ECO:0007669"/>
    <property type="project" value="InterPro"/>
</dbReference>
<comment type="caution">
    <text evidence="6">The sequence shown here is derived from an EMBL/GenBank/DDBJ whole genome shotgun (WGS) entry which is preliminary data.</text>
</comment>
<evidence type="ECO:0000313" key="6">
    <source>
        <dbReference type="EMBL" id="KAK3322055.1"/>
    </source>
</evidence>
<comment type="similarity">
    <text evidence="1">Belongs to the GMC oxidoreductase family.</text>
</comment>
<feature type="binding site" evidence="2">
    <location>
        <begin position="130"/>
        <end position="133"/>
    </location>
    <ligand>
        <name>FAD</name>
        <dbReference type="ChEBI" id="CHEBI:57692"/>
    </ligand>
</feature>
<dbReference type="EMBL" id="JAUEDM010000003">
    <property type="protein sequence ID" value="KAK3322055.1"/>
    <property type="molecule type" value="Genomic_DNA"/>
</dbReference>
<gene>
    <name evidence="6" type="ORF">B0H66DRAFT_553184</name>
</gene>